<accession>A0A4S8MSH3</accession>
<evidence type="ECO:0000313" key="3">
    <source>
        <dbReference type="Proteomes" id="UP000297245"/>
    </source>
</evidence>
<reference evidence="2 3" key="1">
    <citation type="journal article" date="2019" name="Nat. Ecol. Evol.">
        <title>Megaphylogeny resolves global patterns of mushroom evolution.</title>
        <authorList>
            <person name="Varga T."/>
            <person name="Krizsan K."/>
            <person name="Foldi C."/>
            <person name="Dima B."/>
            <person name="Sanchez-Garcia M."/>
            <person name="Sanchez-Ramirez S."/>
            <person name="Szollosi G.J."/>
            <person name="Szarkandi J.G."/>
            <person name="Papp V."/>
            <person name="Albert L."/>
            <person name="Andreopoulos W."/>
            <person name="Angelini C."/>
            <person name="Antonin V."/>
            <person name="Barry K.W."/>
            <person name="Bougher N.L."/>
            <person name="Buchanan P."/>
            <person name="Buyck B."/>
            <person name="Bense V."/>
            <person name="Catcheside P."/>
            <person name="Chovatia M."/>
            <person name="Cooper J."/>
            <person name="Damon W."/>
            <person name="Desjardin D."/>
            <person name="Finy P."/>
            <person name="Geml J."/>
            <person name="Haridas S."/>
            <person name="Hughes K."/>
            <person name="Justo A."/>
            <person name="Karasinski D."/>
            <person name="Kautmanova I."/>
            <person name="Kiss B."/>
            <person name="Kocsube S."/>
            <person name="Kotiranta H."/>
            <person name="LaButti K.M."/>
            <person name="Lechner B.E."/>
            <person name="Liimatainen K."/>
            <person name="Lipzen A."/>
            <person name="Lukacs Z."/>
            <person name="Mihaltcheva S."/>
            <person name="Morgado L.N."/>
            <person name="Niskanen T."/>
            <person name="Noordeloos M.E."/>
            <person name="Ohm R.A."/>
            <person name="Ortiz-Santana B."/>
            <person name="Ovrebo C."/>
            <person name="Racz N."/>
            <person name="Riley R."/>
            <person name="Savchenko A."/>
            <person name="Shiryaev A."/>
            <person name="Soop K."/>
            <person name="Spirin V."/>
            <person name="Szebenyi C."/>
            <person name="Tomsovsky M."/>
            <person name="Tulloss R.E."/>
            <person name="Uehling J."/>
            <person name="Grigoriev I.V."/>
            <person name="Vagvolgyi C."/>
            <person name="Papp T."/>
            <person name="Martin F.M."/>
            <person name="Miettinen O."/>
            <person name="Hibbett D.S."/>
            <person name="Nagy L.G."/>
        </authorList>
    </citation>
    <scope>NUCLEOTIDE SEQUENCE [LARGE SCALE GENOMIC DNA]</scope>
    <source>
        <strain evidence="2 3">CBS 962.96</strain>
    </source>
</reference>
<evidence type="ECO:0000259" key="1">
    <source>
        <dbReference type="Pfam" id="PF24764"/>
    </source>
</evidence>
<feature type="domain" description="Integrase core" evidence="1">
    <location>
        <begin position="1"/>
        <end position="106"/>
    </location>
</feature>
<dbReference type="OrthoDB" id="3353107at2759"/>
<proteinExistence type="predicted"/>
<dbReference type="InterPro" id="IPR058913">
    <property type="entry name" value="Integrase_dom_put"/>
</dbReference>
<dbReference type="EMBL" id="ML179046">
    <property type="protein sequence ID" value="THV05922.1"/>
    <property type="molecule type" value="Genomic_DNA"/>
</dbReference>
<dbReference type="PANTHER" id="PTHR46791:SF5">
    <property type="entry name" value="CLR5 DOMAIN-CONTAINING PROTEIN-RELATED"/>
    <property type="match status" value="1"/>
</dbReference>
<sequence length="235" mass="27383">MEQYRGTNRGSYIWGRSVHNTRIERLWYDVTSGFGAKWKNFFLELEVHHHLNPQNSAHIWLLHHLFIDHINQDAQEWAMSWNSHNLRIQGERERSPRDIFFFSILQDGPRGLYSPNSEQLYVQQPANEDPDDLVSYGVDYDTNNDRALMAHHVENNPSELEDNFQPGGQLDPHPSNFSKVDCVPPSCPFTLEEVNLMDSLLSQHVDTSSRNMGVRRLIWDEALQIATELYSRHSV</sequence>
<dbReference type="Pfam" id="PF24764">
    <property type="entry name" value="rva_4"/>
    <property type="match status" value="1"/>
</dbReference>
<evidence type="ECO:0000313" key="2">
    <source>
        <dbReference type="EMBL" id="THV05922.1"/>
    </source>
</evidence>
<dbReference type="AlphaFoldDB" id="A0A4S8MSH3"/>
<gene>
    <name evidence="2" type="ORF">K435DRAFT_816228</name>
</gene>
<protein>
    <recommendedName>
        <fullName evidence="1">Integrase core domain-containing protein</fullName>
    </recommendedName>
</protein>
<dbReference type="PANTHER" id="PTHR46791">
    <property type="entry name" value="EXPRESSED PROTEIN"/>
    <property type="match status" value="1"/>
</dbReference>
<keyword evidence="3" id="KW-1185">Reference proteome</keyword>
<organism evidence="2 3">
    <name type="scientific">Dendrothele bispora (strain CBS 962.96)</name>
    <dbReference type="NCBI Taxonomy" id="1314807"/>
    <lineage>
        <taxon>Eukaryota</taxon>
        <taxon>Fungi</taxon>
        <taxon>Dikarya</taxon>
        <taxon>Basidiomycota</taxon>
        <taxon>Agaricomycotina</taxon>
        <taxon>Agaricomycetes</taxon>
        <taxon>Agaricomycetidae</taxon>
        <taxon>Agaricales</taxon>
        <taxon>Agaricales incertae sedis</taxon>
        <taxon>Dendrothele</taxon>
    </lineage>
</organism>
<dbReference type="Proteomes" id="UP000297245">
    <property type="component" value="Unassembled WGS sequence"/>
</dbReference>
<name>A0A4S8MSH3_DENBC</name>